<sequence length="417" mass="45403">MADDPSANIRTFDRHCINGTCHCDWRVTLEDCEESIPMFYINIINIIISALGALLVGMKGHTIWSPPGTARGFLRPKPVDFRLVTSVVLVTNVDPGNLLGRSVLYELPWSIGLAGITVYILGVSQAIAQSNSTSGWLPSIVLMDISGIMALILPSLIGIPMTIVAGTIVYKDQYTAELLIRINYGIWFLWTGGIGSAIFFAGIHLVHILKSHHRKFRPGGSNDAAVKAGIFRIQMAASAPAIALWIFALVLLLYGLLRDLIIENTVASVIVGFGWTLGAGIINVIMQIVHVFSPNTINNAALRSKKSTEDGTDTSAGTGFMNSTRPDQEIDMGSTMGAVTDIFQNDDEAITNALKANDPNYSSGYLQQQEFRQKVKKSKLSYFSFGSKKDSKRHICNTSSQVELTSYDGLHPEGFSS</sequence>
<keyword evidence="2" id="KW-0812">Transmembrane</keyword>
<reference evidence="3" key="1">
    <citation type="journal article" date="2022" name="IScience">
        <title>Evolution of zygomycete secretomes and the origins of terrestrial fungal ecologies.</title>
        <authorList>
            <person name="Chang Y."/>
            <person name="Wang Y."/>
            <person name="Mondo S."/>
            <person name="Ahrendt S."/>
            <person name="Andreopoulos W."/>
            <person name="Barry K."/>
            <person name="Beard J."/>
            <person name="Benny G.L."/>
            <person name="Blankenship S."/>
            <person name="Bonito G."/>
            <person name="Cuomo C."/>
            <person name="Desiro A."/>
            <person name="Gervers K.A."/>
            <person name="Hundley H."/>
            <person name="Kuo A."/>
            <person name="LaButti K."/>
            <person name="Lang B.F."/>
            <person name="Lipzen A."/>
            <person name="O'Donnell K."/>
            <person name="Pangilinan J."/>
            <person name="Reynolds N."/>
            <person name="Sandor L."/>
            <person name="Smith M.E."/>
            <person name="Tsang A."/>
            <person name="Grigoriev I.V."/>
            <person name="Stajich J.E."/>
            <person name="Spatafora J.W."/>
        </authorList>
    </citation>
    <scope>NUCLEOTIDE SEQUENCE</scope>
    <source>
        <strain evidence="3">RSA 2281</strain>
    </source>
</reference>
<organism evidence="3 4">
    <name type="scientific">Phascolomyces articulosus</name>
    <dbReference type="NCBI Taxonomy" id="60185"/>
    <lineage>
        <taxon>Eukaryota</taxon>
        <taxon>Fungi</taxon>
        <taxon>Fungi incertae sedis</taxon>
        <taxon>Mucoromycota</taxon>
        <taxon>Mucoromycotina</taxon>
        <taxon>Mucoromycetes</taxon>
        <taxon>Mucorales</taxon>
        <taxon>Lichtheimiaceae</taxon>
        <taxon>Phascolomyces</taxon>
    </lineage>
</organism>
<feature type="transmembrane region" description="Helical" evidence="2">
    <location>
        <begin position="107"/>
        <end position="128"/>
    </location>
</feature>
<dbReference type="EMBL" id="JAIXMP010000053">
    <property type="protein sequence ID" value="KAI9245208.1"/>
    <property type="molecule type" value="Genomic_DNA"/>
</dbReference>
<reference evidence="3" key="2">
    <citation type="submission" date="2023-02" db="EMBL/GenBank/DDBJ databases">
        <authorList>
            <consortium name="DOE Joint Genome Institute"/>
            <person name="Mondo S.J."/>
            <person name="Chang Y."/>
            <person name="Wang Y."/>
            <person name="Ahrendt S."/>
            <person name="Andreopoulos W."/>
            <person name="Barry K."/>
            <person name="Beard J."/>
            <person name="Benny G.L."/>
            <person name="Blankenship S."/>
            <person name="Bonito G."/>
            <person name="Cuomo C."/>
            <person name="Desiro A."/>
            <person name="Gervers K.A."/>
            <person name="Hundley H."/>
            <person name="Kuo A."/>
            <person name="LaButti K."/>
            <person name="Lang B.F."/>
            <person name="Lipzen A."/>
            <person name="O'Donnell K."/>
            <person name="Pangilinan J."/>
            <person name="Reynolds N."/>
            <person name="Sandor L."/>
            <person name="Smith M.W."/>
            <person name="Tsang A."/>
            <person name="Grigoriev I.V."/>
            <person name="Stajich J.E."/>
            <person name="Spatafora J.W."/>
        </authorList>
    </citation>
    <scope>NUCLEOTIDE SEQUENCE</scope>
    <source>
        <strain evidence="3">RSA 2281</strain>
    </source>
</reference>
<gene>
    <name evidence="3" type="ORF">BDA99DRAFT_565941</name>
</gene>
<keyword evidence="2" id="KW-0472">Membrane</keyword>
<evidence type="ECO:0000256" key="2">
    <source>
        <dbReference type="SAM" id="Phobius"/>
    </source>
</evidence>
<evidence type="ECO:0000313" key="4">
    <source>
        <dbReference type="Proteomes" id="UP001209540"/>
    </source>
</evidence>
<feature type="compositionally biased region" description="Polar residues" evidence="1">
    <location>
        <begin position="313"/>
        <end position="325"/>
    </location>
</feature>
<proteinExistence type="predicted"/>
<protein>
    <submittedName>
        <fullName evidence="3">Uncharacterized protein</fullName>
    </submittedName>
</protein>
<keyword evidence="2" id="KW-1133">Transmembrane helix</keyword>
<dbReference type="AlphaFoldDB" id="A0AAD5JXA8"/>
<evidence type="ECO:0000313" key="3">
    <source>
        <dbReference type="EMBL" id="KAI9245208.1"/>
    </source>
</evidence>
<feature type="transmembrane region" description="Helical" evidence="2">
    <location>
        <begin position="182"/>
        <end position="209"/>
    </location>
</feature>
<comment type="caution">
    <text evidence="3">The sequence shown here is derived from an EMBL/GenBank/DDBJ whole genome shotgun (WGS) entry which is preliminary data.</text>
</comment>
<name>A0AAD5JXA8_9FUNG</name>
<feature type="transmembrane region" description="Helical" evidence="2">
    <location>
        <begin position="266"/>
        <end position="289"/>
    </location>
</feature>
<evidence type="ECO:0000256" key="1">
    <source>
        <dbReference type="SAM" id="MobiDB-lite"/>
    </source>
</evidence>
<feature type="transmembrane region" description="Helical" evidence="2">
    <location>
        <begin position="229"/>
        <end position="254"/>
    </location>
</feature>
<feature type="transmembrane region" description="Helical" evidence="2">
    <location>
        <begin position="148"/>
        <end position="170"/>
    </location>
</feature>
<dbReference type="Proteomes" id="UP001209540">
    <property type="component" value="Unassembled WGS sequence"/>
</dbReference>
<feature type="transmembrane region" description="Helical" evidence="2">
    <location>
        <begin position="39"/>
        <end position="57"/>
    </location>
</feature>
<accession>A0AAD5JXA8</accession>
<keyword evidence="4" id="KW-1185">Reference proteome</keyword>
<feature type="region of interest" description="Disordered" evidence="1">
    <location>
        <begin position="304"/>
        <end position="327"/>
    </location>
</feature>